<accession>A0ABV7C0S7</accession>
<dbReference type="RefSeq" id="WP_216839626.1">
    <property type="nucleotide sequence ID" value="NZ_JAFNJS010000010.1"/>
</dbReference>
<feature type="region of interest" description="Disordered" evidence="1">
    <location>
        <begin position="1"/>
        <end position="23"/>
    </location>
</feature>
<organism evidence="3 4">
    <name type="scientific">Falsiroseomonas tokyonensis</name>
    <dbReference type="NCBI Taxonomy" id="430521"/>
    <lineage>
        <taxon>Bacteria</taxon>
        <taxon>Pseudomonadati</taxon>
        <taxon>Pseudomonadota</taxon>
        <taxon>Alphaproteobacteria</taxon>
        <taxon>Acetobacterales</taxon>
        <taxon>Roseomonadaceae</taxon>
        <taxon>Falsiroseomonas</taxon>
    </lineage>
</organism>
<protein>
    <submittedName>
        <fullName evidence="3">Z1 domain-containing protein</fullName>
    </submittedName>
</protein>
<keyword evidence="4" id="KW-1185">Reference proteome</keyword>
<proteinExistence type="predicted"/>
<dbReference type="Proteomes" id="UP001595420">
    <property type="component" value="Unassembled WGS sequence"/>
</dbReference>
<name>A0ABV7C0S7_9PROT</name>
<evidence type="ECO:0000259" key="2">
    <source>
        <dbReference type="Pfam" id="PF10593"/>
    </source>
</evidence>
<reference evidence="4" key="1">
    <citation type="journal article" date="2019" name="Int. J. Syst. Evol. Microbiol.">
        <title>The Global Catalogue of Microorganisms (GCM) 10K type strain sequencing project: providing services to taxonomists for standard genome sequencing and annotation.</title>
        <authorList>
            <consortium name="The Broad Institute Genomics Platform"/>
            <consortium name="The Broad Institute Genome Sequencing Center for Infectious Disease"/>
            <person name="Wu L."/>
            <person name="Ma J."/>
        </authorList>
    </citation>
    <scope>NUCLEOTIDE SEQUENCE [LARGE SCALE GENOMIC DNA]</scope>
    <source>
        <strain evidence="4">CGMCC 1.16855</strain>
    </source>
</reference>
<sequence length="758" mass="84569">MPDFAEDPEDMRWSPQPGSEAEGLLAHKLGDKPPEARLQVLASARSILGKGVPPGEGGTETGLVVGYVQSGKTLSFMSVMALARDNGFPLIILIAGSSTQLSDQSFKRLRDDLRISVNGRRPWALYPNPRAAEADGIAGMLDQWRDPNVPPNQRKTVVLAVMKQFANLRHLARLLQQLSLQDIPTLIIDDEADQASLNTMAQQAARLQQNRMSTTYRRILEIRQAVGSHTFLQYTATPQAPLLISIIDTLSPNWVEVLEPGGGYTGGQTFFPPPPPRQAPPTPQQLVRLIPAAEIPAAGNQPQAAPQTLQFALRLFMVGVAAAFVLDQDGNRSMLVHPSVRTADHQMYVNWIRDLFHGWQATFRRGDADPIAQALAEEFRPAYDDLAASVGETMPTFDAIKSRFRQAFNETEIKEVNRRVGGPPVIIEWGQRTGWILVGGLAMDRGFTVEGLTVTYMPRSLGGGNADSLQQRARFFGYKGRYLGFCRVFLPRDVKRAFEDYVLHEEAMRRDLVEVQQARQPLDTWPRRFVLSPALKPCRDNVLEHGYMRAPAVPDDWFLAQAYLGRGGFEEHNRGIIARFVTGHAFRPDDGHPDRTVYQRHEITDLLPLRDVIETLLVDYRLRDPGEAERWGLLLAQLGRMLDEDSNARAVVYRMSPAEARKRAIYDTGRLKYLYQGEYPVNPPDRRGTIYRGDKSMFIEGVVTVQIHELDLTLRAEGGAPVASNVPFLALRLPAGQAQPMVFQTQPNQPVLGQEGEG</sequence>
<gene>
    <name evidence="3" type="ORF">ACFOD3_24980</name>
</gene>
<comment type="caution">
    <text evidence="3">The sequence shown here is derived from an EMBL/GenBank/DDBJ whole genome shotgun (WGS) entry which is preliminary data.</text>
</comment>
<dbReference type="EMBL" id="JBHRSB010000010">
    <property type="protein sequence ID" value="MFC3003173.1"/>
    <property type="molecule type" value="Genomic_DNA"/>
</dbReference>
<dbReference type="InterPro" id="IPR018310">
    <property type="entry name" value="Put_endonuclease_Z1-dom"/>
</dbReference>
<evidence type="ECO:0000313" key="3">
    <source>
        <dbReference type="EMBL" id="MFC3003173.1"/>
    </source>
</evidence>
<evidence type="ECO:0000256" key="1">
    <source>
        <dbReference type="SAM" id="MobiDB-lite"/>
    </source>
</evidence>
<dbReference type="Pfam" id="PF10593">
    <property type="entry name" value="Z1"/>
    <property type="match status" value="1"/>
</dbReference>
<evidence type="ECO:0000313" key="4">
    <source>
        <dbReference type="Proteomes" id="UP001595420"/>
    </source>
</evidence>
<feature type="domain" description="Putative endonuclease Z1" evidence="2">
    <location>
        <begin position="309"/>
        <end position="520"/>
    </location>
</feature>